<dbReference type="InterPro" id="IPR013785">
    <property type="entry name" value="Aldolase_TIM"/>
</dbReference>
<evidence type="ECO:0000256" key="12">
    <source>
        <dbReference type="HAMAP-Rule" id="MF_01014"/>
    </source>
</evidence>
<keyword evidence="9 12" id="KW-0368">Histidine biosynthesis</keyword>
<comment type="pathway">
    <text evidence="3 12 14">Amino-acid biosynthesis; L-histidine biosynthesis; L-histidine from 5-phospho-alpha-D-ribose 1-diphosphate: step 4/9.</text>
</comment>
<dbReference type="HAMAP" id="MF_01014">
    <property type="entry name" value="HisA"/>
    <property type="match status" value="1"/>
</dbReference>
<comment type="caution">
    <text evidence="15">The sequence shown here is derived from an EMBL/GenBank/DDBJ whole genome shotgun (WGS) entry which is preliminary data.</text>
</comment>
<evidence type="ECO:0000256" key="8">
    <source>
        <dbReference type="ARBA" id="ARBA00022605"/>
    </source>
</evidence>
<dbReference type="Proteomes" id="UP001209318">
    <property type="component" value="Unassembled WGS sequence"/>
</dbReference>
<reference evidence="15" key="1">
    <citation type="submission" date="2022-10" db="EMBL/GenBank/DDBJ databases">
        <title>Description of Fervidibacillus gen. nov. in the family Fervidibacillaceae fam. nov. with two species, Fervidibacillus albus sp. nov., and Fervidibacillus halotolerans sp. nov., isolated from tidal flat sediments.</title>
        <authorList>
            <person name="Kwon K.K."/>
            <person name="Yang S.-H."/>
        </authorList>
    </citation>
    <scope>NUCLEOTIDE SEQUENCE</scope>
    <source>
        <strain evidence="15">JCM 19140</strain>
    </source>
</reference>
<evidence type="ECO:0000256" key="13">
    <source>
        <dbReference type="RuleBase" id="RU003657"/>
    </source>
</evidence>
<dbReference type="RefSeq" id="WP_263073032.1">
    <property type="nucleotide sequence ID" value="NZ_JAOUSF010000003.1"/>
</dbReference>
<evidence type="ECO:0000313" key="16">
    <source>
        <dbReference type="Proteomes" id="UP001209318"/>
    </source>
</evidence>
<comment type="catalytic activity">
    <reaction evidence="1 12 14">
        <text>1-(5-phospho-beta-D-ribosyl)-5-[(5-phospho-beta-D-ribosylamino)methylideneamino]imidazole-4-carboxamide = 5-[(5-phospho-1-deoxy-D-ribulos-1-ylimino)methylamino]-1-(5-phospho-beta-D-ribosyl)imidazole-4-carboxamide</text>
        <dbReference type="Rhea" id="RHEA:15469"/>
        <dbReference type="ChEBI" id="CHEBI:58435"/>
        <dbReference type="ChEBI" id="CHEBI:58525"/>
        <dbReference type="EC" id="5.3.1.16"/>
    </reaction>
</comment>
<keyword evidence="7 12" id="KW-0963">Cytoplasm</keyword>
<evidence type="ECO:0000256" key="7">
    <source>
        <dbReference type="ARBA" id="ARBA00022490"/>
    </source>
</evidence>
<feature type="active site" description="Proton acceptor" evidence="12">
    <location>
        <position position="8"/>
    </location>
</feature>
<evidence type="ECO:0000256" key="4">
    <source>
        <dbReference type="ARBA" id="ARBA00009667"/>
    </source>
</evidence>
<evidence type="ECO:0000256" key="9">
    <source>
        <dbReference type="ARBA" id="ARBA00023102"/>
    </source>
</evidence>
<dbReference type="PANTHER" id="PTHR43090">
    <property type="entry name" value="1-(5-PHOSPHORIBOSYL)-5-[(5-PHOSPHORIBOSYLAMINO)METHYLIDENEAMINO] IMIDAZOLE-4-CARBOXAMIDE ISOMERASE"/>
    <property type="match status" value="1"/>
</dbReference>
<keyword evidence="8 12" id="KW-0028">Amino-acid biosynthesis</keyword>
<dbReference type="EMBL" id="JAOUSF010000003">
    <property type="protein sequence ID" value="MCU9613790.1"/>
    <property type="molecule type" value="Genomic_DNA"/>
</dbReference>
<evidence type="ECO:0000313" key="15">
    <source>
        <dbReference type="EMBL" id="MCU9613790.1"/>
    </source>
</evidence>
<name>A0AAE3ISG7_9BACI</name>
<evidence type="ECO:0000256" key="2">
    <source>
        <dbReference type="ARBA" id="ARBA00004496"/>
    </source>
</evidence>
<dbReference type="GO" id="GO:0003949">
    <property type="term" value="F:1-(5-phosphoribosyl)-5-[(5-phosphoribosylamino)methylideneamino]imidazole-4-carboxamide isomerase activity"/>
    <property type="evidence" value="ECO:0007669"/>
    <property type="project" value="UniProtKB-UniRule"/>
</dbReference>
<dbReference type="InterPro" id="IPR006063">
    <property type="entry name" value="HisA_bact_arch"/>
</dbReference>
<dbReference type="InterPro" id="IPR006062">
    <property type="entry name" value="His_biosynth"/>
</dbReference>
<organism evidence="15 16">
    <name type="scientific">Perspicuibacillus lycopersici</name>
    <dbReference type="NCBI Taxonomy" id="1325689"/>
    <lineage>
        <taxon>Bacteria</taxon>
        <taxon>Bacillati</taxon>
        <taxon>Bacillota</taxon>
        <taxon>Bacilli</taxon>
        <taxon>Bacillales</taxon>
        <taxon>Bacillaceae</taxon>
        <taxon>Perspicuibacillus</taxon>
    </lineage>
</organism>
<dbReference type="AlphaFoldDB" id="A0AAE3ISG7"/>
<dbReference type="GO" id="GO:0000162">
    <property type="term" value="P:L-tryptophan biosynthetic process"/>
    <property type="evidence" value="ECO:0007669"/>
    <property type="project" value="TreeGrafter"/>
</dbReference>
<keyword evidence="16" id="KW-1185">Reference proteome</keyword>
<evidence type="ECO:0000256" key="14">
    <source>
        <dbReference type="RuleBase" id="RU003658"/>
    </source>
</evidence>
<evidence type="ECO:0000256" key="3">
    <source>
        <dbReference type="ARBA" id="ARBA00005133"/>
    </source>
</evidence>
<dbReference type="InterPro" id="IPR023016">
    <property type="entry name" value="HisA/PriA"/>
</dbReference>
<dbReference type="CDD" id="cd04732">
    <property type="entry name" value="HisA"/>
    <property type="match status" value="1"/>
</dbReference>
<keyword evidence="10 12" id="KW-0413">Isomerase</keyword>
<accession>A0AAE3ISG7</accession>
<dbReference type="NCBIfam" id="TIGR00007">
    <property type="entry name" value="1-(5-phosphoribosyl)-5-[(5-phosphoribosylamino)methylideneamino]imidazole-4-carboxamide isomerase"/>
    <property type="match status" value="1"/>
</dbReference>
<dbReference type="FunFam" id="3.20.20.70:FF:000009">
    <property type="entry name" value="1-(5-phosphoribosyl)-5-[(5-phosphoribosylamino)methylideneamino] imidazole-4-carboxamide isomerase"/>
    <property type="match status" value="1"/>
</dbReference>
<feature type="active site" description="Proton donor" evidence="12">
    <location>
        <position position="128"/>
    </location>
</feature>
<gene>
    <name evidence="12 15" type="primary">hisA</name>
    <name evidence="15" type="ORF">OEV98_09475</name>
</gene>
<evidence type="ECO:0000256" key="10">
    <source>
        <dbReference type="ARBA" id="ARBA00023235"/>
    </source>
</evidence>
<dbReference type="SUPFAM" id="SSF51366">
    <property type="entry name" value="Ribulose-phoshate binding barrel"/>
    <property type="match status" value="1"/>
</dbReference>
<sequence length="238" mass="25516">MILFPAIDIRNGKCVRLIQGDYGKEAVYGDPLEMAKKWATTGAQFLHIVDLDGALIGTSQNLEIIEAIVQVVDIPVQVGGGIRSLEQIERLLAIGVKRVILGSAALGNEELLTEALKRYSESIAVSIDAKNGFVATDGWTKTSTETAVSFAKKLEEKGLQTIIYTDIAKDGMLAGPNFAELDVMNNATKMNVIASGGVSTTQDLAKLEQLQMYGAIIGKALYTGQLDLQLALKEVSPC</sequence>
<evidence type="ECO:0000256" key="6">
    <source>
        <dbReference type="ARBA" id="ARBA00018464"/>
    </source>
</evidence>
<protein>
    <recommendedName>
        <fullName evidence="6 12">1-(5-phosphoribosyl)-5-[(5-phosphoribosylamino)methylideneamino] imidazole-4-carboxamide isomerase</fullName>
        <ecNumber evidence="5 12">5.3.1.16</ecNumber>
    </recommendedName>
    <alternativeName>
        <fullName evidence="11 12">Phosphoribosylformimino-5-aminoimidazole carboxamide ribotide isomerase</fullName>
    </alternativeName>
</protein>
<comment type="subcellular location">
    <subcellularLocation>
        <location evidence="2 12 14">Cytoplasm</location>
    </subcellularLocation>
</comment>
<evidence type="ECO:0000256" key="11">
    <source>
        <dbReference type="ARBA" id="ARBA00030547"/>
    </source>
</evidence>
<dbReference type="GO" id="GO:0000105">
    <property type="term" value="P:L-histidine biosynthetic process"/>
    <property type="evidence" value="ECO:0007669"/>
    <property type="project" value="UniProtKB-UniRule"/>
</dbReference>
<dbReference type="EC" id="5.3.1.16" evidence="5 12"/>
<dbReference type="InterPro" id="IPR044524">
    <property type="entry name" value="Isoase_HisA-like"/>
</dbReference>
<evidence type="ECO:0000256" key="1">
    <source>
        <dbReference type="ARBA" id="ARBA00000901"/>
    </source>
</evidence>
<dbReference type="Pfam" id="PF00977">
    <property type="entry name" value="His_biosynth"/>
    <property type="match status" value="1"/>
</dbReference>
<evidence type="ECO:0000256" key="5">
    <source>
        <dbReference type="ARBA" id="ARBA00012550"/>
    </source>
</evidence>
<dbReference type="NCBIfam" id="NF010112">
    <property type="entry name" value="PRK13585.1"/>
    <property type="match status" value="1"/>
</dbReference>
<proteinExistence type="inferred from homology"/>
<dbReference type="GO" id="GO:0005737">
    <property type="term" value="C:cytoplasm"/>
    <property type="evidence" value="ECO:0007669"/>
    <property type="project" value="UniProtKB-SubCell"/>
</dbReference>
<dbReference type="InterPro" id="IPR011060">
    <property type="entry name" value="RibuloseP-bd_barrel"/>
</dbReference>
<dbReference type="Gene3D" id="3.20.20.70">
    <property type="entry name" value="Aldolase class I"/>
    <property type="match status" value="1"/>
</dbReference>
<dbReference type="PANTHER" id="PTHR43090:SF2">
    <property type="entry name" value="1-(5-PHOSPHORIBOSYL)-5-[(5-PHOSPHORIBOSYLAMINO)METHYLIDENEAMINO] IMIDAZOLE-4-CARBOXAMIDE ISOMERASE"/>
    <property type="match status" value="1"/>
</dbReference>
<comment type="similarity">
    <text evidence="4 12 13">Belongs to the HisA/HisF family.</text>
</comment>